<keyword evidence="1" id="KW-0378">Hydrolase</keyword>
<dbReference type="GO" id="GO:0000160">
    <property type="term" value="P:phosphorelay signal transduction system"/>
    <property type="evidence" value="ECO:0007669"/>
    <property type="project" value="InterPro"/>
</dbReference>
<dbReference type="InterPro" id="IPR001789">
    <property type="entry name" value="Sig_transdc_resp-reg_receiver"/>
</dbReference>
<dbReference type="Pfam" id="PF00072">
    <property type="entry name" value="Response_reg"/>
    <property type="match status" value="1"/>
</dbReference>
<evidence type="ECO:0000256" key="1">
    <source>
        <dbReference type="ARBA" id="ARBA00022801"/>
    </source>
</evidence>
<sequence length="577" mass="65213">MVSHTQPEHFILVVDDDAIASQRISDFIHSKGYNVIVCNDLEEVFFEITQNTVDLILINYWLKDGTALALLNKLNEEKQETPVIVMSDTKESQNVLACFSMGVLDFVVKPINVEIFWYKVECLLSRVQLQHKVEQQRIELEKMLYEKAREEHMARHLFEHLVNIDNTDFDFVHTYCQASANFSGDIILNGIAPNGNFFLILADSTGHGLSAAMPIMRVASTFRAMVSKGFSLVTFIYELNAKLHRENPEDRFVACIILEADFNRNKLHIWNGGMPPVYIQTGGIDCLTNHNIKKIDHPNSVSNQSIDKFKSTNMALGILPPHTFIADIVTVDLPSHGYACLFSDGLIEQYTHEGNPFGIDKLKDLFIHFSGGLIKYLEKNMHEYCSAENIADDITICTLDFERLNTWHQDRDVSRIKAIMDGEFCWDVSIAGPMLLSADYLSSLNQFLSILGFATNFCQRVFTVVAELFSNAIDHGVLKLDSRLKNDPEGFELYHSIRDSFADRLTENDWVKVSIIWRSAQDELHISVSDSGKGFAGDENIIADIPQLSGRGLSLVKTLSKTYELVPPGNITKVIME</sequence>
<dbReference type="InterPro" id="IPR036890">
    <property type="entry name" value="HATPase_C_sf"/>
</dbReference>
<dbReference type="Pfam" id="PF13581">
    <property type="entry name" value="HATPase_c_2"/>
    <property type="match status" value="1"/>
</dbReference>
<comment type="caution">
    <text evidence="4">The sequence shown here is derived from an EMBL/GenBank/DDBJ whole genome shotgun (WGS) entry which is preliminary data.</text>
</comment>
<dbReference type="SMART" id="SM00331">
    <property type="entry name" value="PP2C_SIG"/>
    <property type="match status" value="1"/>
</dbReference>
<proteinExistence type="predicted"/>
<keyword evidence="5" id="KW-1185">Reference proteome</keyword>
<dbReference type="PANTHER" id="PTHR43156">
    <property type="entry name" value="STAGE II SPORULATION PROTEIN E-RELATED"/>
    <property type="match status" value="1"/>
</dbReference>
<dbReference type="CDD" id="cd16936">
    <property type="entry name" value="HATPase_RsbW-like"/>
    <property type="match status" value="1"/>
</dbReference>
<evidence type="ECO:0000313" key="5">
    <source>
        <dbReference type="Proteomes" id="UP001155604"/>
    </source>
</evidence>
<dbReference type="Gene3D" id="3.40.50.2300">
    <property type="match status" value="1"/>
</dbReference>
<dbReference type="SUPFAM" id="SSF52172">
    <property type="entry name" value="CheY-like"/>
    <property type="match status" value="1"/>
</dbReference>
<name>A0A9X3ATK3_9GAMM</name>
<organism evidence="4 5">
    <name type="scientific">Shewanella septentrionalis</name>
    <dbReference type="NCBI Taxonomy" id="2952223"/>
    <lineage>
        <taxon>Bacteria</taxon>
        <taxon>Pseudomonadati</taxon>
        <taxon>Pseudomonadota</taxon>
        <taxon>Gammaproteobacteria</taxon>
        <taxon>Alteromonadales</taxon>
        <taxon>Shewanellaceae</taxon>
        <taxon>Shewanella</taxon>
    </lineage>
</organism>
<dbReference type="SUPFAM" id="SSF55874">
    <property type="entry name" value="ATPase domain of HSP90 chaperone/DNA topoisomerase II/histidine kinase"/>
    <property type="match status" value="1"/>
</dbReference>
<dbReference type="Gene3D" id="3.30.565.10">
    <property type="entry name" value="Histidine kinase-like ATPase, C-terminal domain"/>
    <property type="match status" value="1"/>
</dbReference>
<dbReference type="AlphaFoldDB" id="A0A9X3ATK3"/>
<evidence type="ECO:0000256" key="2">
    <source>
        <dbReference type="PROSITE-ProRule" id="PRU00169"/>
    </source>
</evidence>
<dbReference type="Gene3D" id="3.60.40.10">
    <property type="entry name" value="PPM-type phosphatase domain"/>
    <property type="match status" value="1"/>
</dbReference>
<dbReference type="PROSITE" id="PS50110">
    <property type="entry name" value="RESPONSE_REGULATORY"/>
    <property type="match status" value="1"/>
</dbReference>
<accession>A0A9X3ATK3</accession>
<reference evidence="4" key="1">
    <citation type="journal article" date="2023" name="Int. J. Syst. Evol. Microbiol.">
        <title>&lt;i&gt;Shewanella septentrionalis&lt;/i&gt; sp. nov. and &lt;i&gt;Shewanella holmiensis&lt;/i&gt; sp. nov., isolated from Baltic Sea water and sediments.</title>
        <authorList>
            <person name="Martin-Rodriguez A.J."/>
            <person name="Thorell K."/>
            <person name="Joffre E."/>
            <person name="Jensie-Markopoulos S."/>
            <person name="Moore E.R.B."/>
            <person name="Sjoling A."/>
        </authorList>
    </citation>
    <scope>NUCLEOTIDE SEQUENCE</scope>
    <source>
        <strain evidence="4">SP1W3</strain>
    </source>
</reference>
<dbReference type="EMBL" id="JAMTCC010000013">
    <property type="protein sequence ID" value="MCT7945572.1"/>
    <property type="molecule type" value="Genomic_DNA"/>
</dbReference>
<gene>
    <name evidence="4" type="ORF">NE536_09350</name>
</gene>
<evidence type="ECO:0000259" key="3">
    <source>
        <dbReference type="PROSITE" id="PS50110"/>
    </source>
</evidence>
<dbReference type="Proteomes" id="UP001155604">
    <property type="component" value="Unassembled WGS sequence"/>
</dbReference>
<comment type="caution">
    <text evidence="2">Lacks conserved residue(s) required for the propagation of feature annotation.</text>
</comment>
<dbReference type="RefSeq" id="WP_261272526.1">
    <property type="nucleotide sequence ID" value="NZ_JAMTCC010000013.1"/>
</dbReference>
<dbReference type="InterPro" id="IPR036457">
    <property type="entry name" value="PPM-type-like_dom_sf"/>
</dbReference>
<protein>
    <submittedName>
        <fullName evidence="4">SpoIIE family protein phosphatase</fullName>
    </submittedName>
</protein>
<dbReference type="PANTHER" id="PTHR43156:SF2">
    <property type="entry name" value="STAGE II SPORULATION PROTEIN E"/>
    <property type="match status" value="1"/>
</dbReference>
<dbReference type="SMART" id="SM00448">
    <property type="entry name" value="REC"/>
    <property type="match status" value="1"/>
</dbReference>
<dbReference type="InterPro" id="IPR011006">
    <property type="entry name" value="CheY-like_superfamily"/>
</dbReference>
<feature type="domain" description="Response regulatory" evidence="3">
    <location>
        <begin position="10"/>
        <end position="124"/>
    </location>
</feature>
<evidence type="ECO:0000313" key="4">
    <source>
        <dbReference type="EMBL" id="MCT7945572.1"/>
    </source>
</evidence>
<dbReference type="CDD" id="cd00156">
    <property type="entry name" value="REC"/>
    <property type="match status" value="1"/>
</dbReference>
<dbReference type="Pfam" id="PF07228">
    <property type="entry name" value="SpoIIE"/>
    <property type="match status" value="1"/>
</dbReference>
<dbReference type="InterPro" id="IPR001932">
    <property type="entry name" value="PPM-type_phosphatase-like_dom"/>
</dbReference>
<dbReference type="InterPro" id="IPR052016">
    <property type="entry name" value="Bact_Sigma-Reg"/>
</dbReference>
<dbReference type="GO" id="GO:0016791">
    <property type="term" value="F:phosphatase activity"/>
    <property type="evidence" value="ECO:0007669"/>
    <property type="project" value="TreeGrafter"/>
</dbReference>
<dbReference type="InterPro" id="IPR003594">
    <property type="entry name" value="HATPase_dom"/>
</dbReference>